<feature type="signal peptide" evidence="3">
    <location>
        <begin position="1"/>
        <end position="25"/>
    </location>
</feature>
<evidence type="ECO:0000313" key="5">
    <source>
        <dbReference type="EMBL" id="KAK9095821.1"/>
    </source>
</evidence>
<reference evidence="5 6" key="1">
    <citation type="submission" date="2024-01" db="EMBL/GenBank/DDBJ databases">
        <title>Genome assemblies of Stephania.</title>
        <authorList>
            <person name="Yang L."/>
        </authorList>
    </citation>
    <scope>NUCLEOTIDE SEQUENCE [LARGE SCALE GENOMIC DNA]</scope>
    <source>
        <strain evidence="5">QJT</strain>
        <tissue evidence="5">Leaf</tissue>
    </source>
</reference>
<evidence type="ECO:0000259" key="4">
    <source>
        <dbReference type="Pfam" id="PF00534"/>
    </source>
</evidence>
<keyword evidence="6" id="KW-1185">Reference proteome</keyword>
<feature type="chain" id="PRO_5042824315" description="Glycosyl transferase family 1 domain-containing protein" evidence="3">
    <location>
        <begin position="26"/>
        <end position="540"/>
    </location>
</feature>
<dbReference type="PANTHER" id="PTHR46635">
    <property type="entry name" value="GLYCOSYL TRANSFERASE FAMILY 1 PROTEIN"/>
    <property type="match status" value="1"/>
</dbReference>
<dbReference type="Pfam" id="PF00534">
    <property type="entry name" value="Glycos_transf_1"/>
    <property type="match status" value="1"/>
</dbReference>
<evidence type="ECO:0000256" key="2">
    <source>
        <dbReference type="SAM" id="MobiDB-lite"/>
    </source>
</evidence>
<dbReference type="Gene3D" id="3.40.50.2000">
    <property type="entry name" value="Glycogen Phosphorylase B"/>
    <property type="match status" value="1"/>
</dbReference>
<dbReference type="InterPro" id="IPR001296">
    <property type="entry name" value="Glyco_trans_1"/>
</dbReference>
<organism evidence="5 6">
    <name type="scientific">Stephania japonica</name>
    <dbReference type="NCBI Taxonomy" id="461633"/>
    <lineage>
        <taxon>Eukaryota</taxon>
        <taxon>Viridiplantae</taxon>
        <taxon>Streptophyta</taxon>
        <taxon>Embryophyta</taxon>
        <taxon>Tracheophyta</taxon>
        <taxon>Spermatophyta</taxon>
        <taxon>Magnoliopsida</taxon>
        <taxon>Ranunculales</taxon>
        <taxon>Menispermaceae</taxon>
        <taxon>Menispermoideae</taxon>
        <taxon>Cissampelideae</taxon>
        <taxon>Stephania</taxon>
    </lineage>
</organism>
<evidence type="ECO:0000256" key="3">
    <source>
        <dbReference type="SAM" id="SignalP"/>
    </source>
</evidence>
<keyword evidence="3" id="KW-0732">Signal</keyword>
<comment type="caution">
    <text evidence="5">The sequence shown here is derived from an EMBL/GenBank/DDBJ whole genome shotgun (WGS) entry which is preliminary data.</text>
</comment>
<feature type="domain" description="Glycosyl transferase family 1" evidence="4">
    <location>
        <begin position="309"/>
        <end position="435"/>
    </location>
</feature>
<evidence type="ECO:0000256" key="1">
    <source>
        <dbReference type="ARBA" id="ARBA00022676"/>
    </source>
</evidence>
<keyword evidence="1" id="KW-0808">Transferase</keyword>
<sequence length="540" mass="60950">MERGSKVSLFVAILICCLGFTVKKAKIVENVSSGKVTVKVTPRPSMFAGSDKSSYAADEYSGLTREELTSIHRKPRIAIILGKMIREPNSMMVFSIVKNLKERQYAIAIFAMEDGPARSYWEELGSKVSILSLSVLTDWTIFEGIIASSLEAKTLIPSLMQGPFYSVPLIWIIGENTLAKRLPLYANGCDSVIDEWRYTFSRASMVVFSDLSQLRLYSMFDIEKSLVIPGSPIDTWNAENYLKSRFVSRRRKGPCPLVVVVGISFFSELIRVSDIELVRYFSYKEMPMEDAIAIDLITPLLKKFAKTHGSSKFIFLFGNSDDRYNEALQEVASCLGLPHGSLMHRGLDDDVNRILLEADIVLQGSFQNEQGFPPLLLRAMSFEKPIIVPDLPIIKKYISHAVQGLLYEKHNSEKLMEAFSILVSERGLTDNATKIAARGKVHAKNMLASECITSYAQLLQSLLQFPIDVSLPYIGKESMEMVWEWGFLVDPEQIDTQLADIQDKENGYQHDLDAESEMSDSDEERDEDEEDEEDEEEDEL</sequence>
<dbReference type="PANTHER" id="PTHR46635:SF2">
    <property type="entry name" value="GLYCOSYL TRANSFERASE FAMILY 1 DOMAIN-CONTAINING PROTEIN"/>
    <property type="match status" value="1"/>
</dbReference>
<protein>
    <recommendedName>
        <fullName evidence="4">Glycosyl transferase family 1 domain-containing protein</fullName>
    </recommendedName>
</protein>
<dbReference type="EMBL" id="JBBNAE010000009">
    <property type="protein sequence ID" value="KAK9095821.1"/>
    <property type="molecule type" value="Genomic_DNA"/>
</dbReference>
<gene>
    <name evidence="5" type="ORF">Sjap_021318</name>
</gene>
<evidence type="ECO:0000313" key="6">
    <source>
        <dbReference type="Proteomes" id="UP001417504"/>
    </source>
</evidence>
<dbReference type="SUPFAM" id="SSF53756">
    <property type="entry name" value="UDP-Glycosyltransferase/glycogen phosphorylase"/>
    <property type="match status" value="1"/>
</dbReference>
<dbReference type="GO" id="GO:0016757">
    <property type="term" value="F:glycosyltransferase activity"/>
    <property type="evidence" value="ECO:0007669"/>
    <property type="project" value="UniProtKB-KW"/>
</dbReference>
<feature type="compositionally biased region" description="Basic and acidic residues" evidence="2">
    <location>
        <begin position="502"/>
        <end position="513"/>
    </location>
</feature>
<name>A0AAP0HTC9_9MAGN</name>
<proteinExistence type="predicted"/>
<keyword evidence="1" id="KW-0328">Glycosyltransferase</keyword>
<accession>A0AAP0HTC9</accession>
<feature type="region of interest" description="Disordered" evidence="2">
    <location>
        <begin position="502"/>
        <end position="540"/>
    </location>
</feature>
<dbReference type="Proteomes" id="UP001417504">
    <property type="component" value="Unassembled WGS sequence"/>
</dbReference>
<feature type="compositionally biased region" description="Acidic residues" evidence="2">
    <location>
        <begin position="514"/>
        <end position="540"/>
    </location>
</feature>
<dbReference type="AlphaFoldDB" id="A0AAP0HTC9"/>